<feature type="site" description="Important for catalytic activity" evidence="5">
    <location>
        <position position="363"/>
    </location>
</feature>
<comment type="miscellaneous">
    <text evidence="5">There are 2 substrate-binding sites: the catalytic A site, and the non-catalytic B site that may play a role in the transfer of substrate or product between the active site and the solvent. Alternatively, the B site may bind allosteric effectors.</text>
</comment>
<evidence type="ECO:0000259" key="7">
    <source>
        <dbReference type="Pfam" id="PF10415"/>
    </source>
</evidence>
<reference evidence="8 9" key="1">
    <citation type="submission" date="2019-02" db="EMBL/GenBank/DDBJ databases">
        <title>Deep-cultivation of Planctomycetes and their phenomic and genomic characterization uncovers novel biology.</title>
        <authorList>
            <person name="Wiegand S."/>
            <person name="Jogler M."/>
            <person name="Boedeker C."/>
            <person name="Pinto D."/>
            <person name="Vollmers J."/>
            <person name="Rivas-Marin E."/>
            <person name="Kohn T."/>
            <person name="Peeters S.H."/>
            <person name="Heuer A."/>
            <person name="Rast P."/>
            <person name="Oberbeckmann S."/>
            <person name="Bunk B."/>
            <person name="Jeske O."/>
            <person name="Meyerdierks A."/>
            <person name="Storesund J.E."/>
            <person name="Kallscheuer N."/>
            <person name="Luecker S."/>
            <person name="Lage O.M."/>
            <person name="Pohl T."/>
            <person name="Merkel B.J."/>
            <person name="Hornburger P."/>
            <person name="Mueller R.-W."/>
            <person name="Bruemmer F."/>
            <person name="Labrenz M."/>
            <person name="Spormann A.M."/>
            <person name="Op Den Camp H."/>
            <person name="Overmann J."/>
            <person name="Amann R."/>
            <person name="Jetten M.S.M."/>
            <person name="Mascher T."/>
            <person name="Medema M.H."/>
            <person name="Devos D.P."/>
            <person name="Kaster A.-K."/>
            <person name="Ovreas L."/>
            <person name="Rohde M."/>
            <person name="Galperin M.Y."/>
            <person name="Jogler C."/>
        </authorList>
    </citation>
    <scope>NUCLEOTIDE SEQUENCE [LARGE SCALE GENOMIC DNA]</scope>
    <source>
        <strain evidence="8 9">CA85</strain>
    </source>
</reference>
<dbReference type="InterPro" id="IPR020557">
    <property type="entry name" value="Fumarate_lyase_CS"/>
</dbReference>
<keyword evidence="2 5" id="KW-0963">Cytoplasm</keyword>
<evidence type="ECO:0000256" key="1">
    <source>
        <dbReference type="ARBA" id="ARBA00009084"/>
    </source>
</evidence>
<dbReference type="Gene3D" id="1.10.275.10">
    <property type="entry name" value="Fumarase/aspartase (N-terminal domain)"/>
    <property type="match status" value="1"/>
</dbReference>
<evidence type="ECO:0000313" key="8">
    <source>
        <dbReference type="EMBL" id="TWT73000.1"/>
    </source>
</evidence>
<name>A0A5C5YC92_9BACT</name>
<dbReference type="PANTHER" id="PTHR11444">
    <property type="entry name" value="ASPARTATEAMMONIA/ARGININOSUCCINATE/ADENYLOSUCCINATE LYASE"/>
    <property type="match status" value="1"/>
</dbReference>
<feature type="binding site" evidence="5">
    <location>
        <begin position="356"/>
        <end position="358"/>
    </location>
    <ligand>
        <name>substrate</name>
    </ligand>
</feature>
<evidence type="ECO:0000256" key="2">
    <source>
        <dbReference type="ARBA" id="ARBA00022490"/>
    </source>
</evidence>
<comment type="function">
    <text evidence="5">Involved in the TCA cycle. Catalyzes the stereospecific interconversion of fumarate to L-malate.</text>
</comment>
<sequence length="497" mass="53619">MSSLTALLSGLEGPFTTQDRINQMTKTRTERDSMGEVHVPADAYYGAQTQRAVDNFPVSGWEMPPAMISAMGRVKWACGIANKGLGKLTGSGKNPLSDRQVRSMLSAAQEIADGQLADQFPVDVFQTGSGTSSNMNINEVISNRAIEIDGGDRMSEDKPIHPNDHVNMGQSTNDTFPTAIHVATAVEIQNRLIPTLERMHASFEDKAKAWDKIIKIGRTHLMDATPLRLGQEFGGFARQIEMSISRAERARDAVLELPVGGTAVGSGINTHPEFGARVAEQLAEQTGIDFVEAVNHFEGNANRDGLVEAHGQLKCIAQTLLGIANNIRWLGSGPRCGYYEIKLPTRQPGSSIMPGKVNPVMCESLMQIAARVIGNDATMTVSGGCGGNFQLNIMMPVMAHTVLESIRLLDGGCAAFIDFCLDGMLPNEEACNAAVEQSLSMCTSLNPLIGYEQAAALAKEAFKTGQTIRELCEQKNLLPADQLNEALDPWSMTEPQA</sequence>
<keyword evidence="9" id="KW-1185">Reference proteome</keyword>
<dbReference type="PROSITE" id="PS00163">
    <property type="entry name" value="FUMARATE_LYASES"/>
    <property type="match status" value="1"/>
</dbReference>
<evidence type="ECO:0000256" key="5">
    <source>
        <dbReference type="HAMAP-Rule" id="MF_00743"/>
    </source>
</evidence>
<comment type="pathway">
    <text evidence="5">Carbohydrate metabolism; tricarboxylic acid cycle; (S)-malate from fumarate: step 1/1.</text>
</comment>
<dbReference type="FunFam" id="1.10.275.10:FF:000001">
    <property type="entry name" value="Fumarate hydratase, mitochondrial"/>
    <property type="match status" value="1"/>
</dbReference>
<feature type="binding site" evidence="5">
    <location>
        <begin position="129"/>
        <end position="131"/>
    </location>
    <ligand>
        <name>substrate</name>
    </ligand>
</feature>
<dbReference type="CDD" id="cd01362">
    <property type="entry name" value="Fumarase_classII"/>
    <property type="match status" value="1"/>
</dbReference>
<comment type="catalytic activity">
    <reaction evidence="5">
        <text>(S)-malate = fumarate + H2O</text>
        <dbReference type="Rhea" id="RHEA:12460"/>
        <dbReference type="ChEBI" id="CHEBI:15377"/>
        <dbReference type="ChEBI" id="CHEBI:15589"/>
        <dbReference type="ChEBI" id="CHEBI:29806"/>
        <dbReference type="EC" id="4.2.1.2"/>
    </reaction>
</comment>
<dbReference type="InterPro" id="IPR024083">
    <property type="entry name" value="Fumarase/histidase_N"/>
</dbReference>
<dbReference type="HAMAP" id="MF_00743">
    <property type="entry name" value="FumaraseC"/>
    <property type="match status" value="1"/>
</dbReference>
<dbReference type="FunFam" id="1.10.40.30:FF:000002">
    <property type="entry name" value="Fumarate hydratase class II"/>
    <property type="match status" value="1"/>
</dbReference>
<gene>
    <name evidence="5 8" type="primary">fumC</name>
    <name evidence="8" type="ORF">CA85_14610</name>
</gene>
<proteinExistence type="inferred from homology"/>
<dbReference type="InterPro" id="IPR018951">
    <property type="entry name" value="Fumarase_C_C"/>
</dbReference>
<dbReference type="PRINTS" id="PR00149">
    <property type="entry name" value="FUMRATELYASE"/>
</dbReference>
<feature type="binding site" description="in site B" evidence="5">
    <location>
        <begin position="161"/>
        <end position="164"/>
    </location>
    <ligand>
        <name>substrate</name>
    </ligand>
</feature>
<dbReference type="GO" id="GO:0006106">
    <property type="term" value="P:fumarate metabolic process"/>
    <property type="evidence" value="ECO:0007669"/>
    <property type="project" value="InterPro"/>
</dbReference>
<feature type="domain" description="Fumarate lyase N-terminal" evidence="6">
    <location>
        <begin position="35"/>
        <end position="374"/>
    </location>
</feature>
<dbReference type="GO" id="GO:0004333">
    <property type="term" value="F:fumarate hydratase activity"/>
    <property type="evidence" value="ECO:0007669"/>
    <property type="project" value="UniProtKB-UniRule"/>
</dbReference>
<feature type="binding site" evidence="5">
    <location>
        <begin position="171"/>
        <end position="173"/>
    </location>
    <ligand>
        <name>substrate</name>
    </ligand>
</feature>
<evidence type="ECO:0000256" key="3">
    <source>
        <dbReference type="ARBA" id="ARBA00022532"/>
    </source>
</evidence>
<feature type="active site" evidence="5">
    <location>
        <position position="350"/>
    </location>
</feature>
<dbReference type="Gene3D" id="1.10.40.30">
    <property type="entry name" value="Fumarase/aspartase (C-terminal domain)"/>
    <property type="match status" value="1"/>
</dbReference>
<dbReference type="Proteomes" id="UP000318053">
    <property type="component" value="Unassembled WGS sequence"/>
</dbReference>
<feature type="binding site" evidence="5">
    <location>
        <position position="351"/>
    </location>
    <ligand>
        <name>substrate</name>
    </ligand>
</feature>
<dbReference type="InterPro" id="IPR005677">
    <property type="entry name" value="Fum_hydII"/>
</dbReference>
<evidence type="ECO:0000313" key="9">
    <source>
        <dbReference type="Proteomes" id="UP000318053"/>
    </source>
</evidence>
<dbReference type="Pfam" id="PF10415">
    <property type="entry name" value="FumaraseC_C"/>
    <property type="match status" value="1"/>
</dbReference>
<dbReference type="InterPro" id="IPR008948">
    <property type="entry name" value="L-Aspartase-like"/>
</dbReference>
<keyword evidence="3 5" id="KW-0816">Tricarboxylic acid cycle</keyword>
<comment type="caution">
    <text evidence="8">The sequence shown here is derived from an EMBL/GenBank/DDBJ whole genome shotgun (WGS) entry which is preliminary data.</text>
</comment>
<dbReference type="UniPathway" id="UPA00223">
    <property type="reaction ID" value="UER01007"/>
</dbReference>
<dbReference type="Gene3D" id="1.20.200.10">
    <property type="entry name" value="Fumarase/aspartase (Central domain)"/>
    <property type="match status" value="1"/>
</dbReference>
<dbReference type="FunFam" id="1.20.200.10:FF:000001">
    <property type="entry name" value="Fumarate hydratase, mitochondrial"/>
    <property type="match status" value="1"/>
</dbReference>
<evidence type="ECO:0000259" key="6">
    <source>
        <dbReference type="Pfam" id="PF00206"/>
    </source>
</evidence>
<dbReference type="GO" id="GO:0006099">
    <property type="term" value="P:tricarboxylic acid cycle"/>
    <property type="evidence" value="ECO:0007669"/>
    <property type="project" value="UniProtKB-UniRule"/>
</dbReference>
<dbReference type="AlphaFoldDB" id="A0A5C5YC92"/>
<dbReference type="GO" id="GO:0005737">
    <property type="term" value="C:cytoplasm"/>
    <property type="evidence" value="ECO:0007669"/>
    <property type="project" value="UniProtKB-SubCell"/>
</dbReference>
<dbReference type="InterPro" id="IPR022761">
    <property type="entry name" value="Fumarate_lyase_N"/>
</dbReference>
<accession>A0A5C5YC92</accession>
<dbReference type="PANTHER" id="PTHR11444:SF22">
    <property type="entry name" value="FUMARATE HYDRATASE CLASS II"/>
    <property type="match status" value="1"/>
</dbReference>
<comment type="similarity">
    <text evidence="1 5">Belongs to the class-II fumarase/aspartase family. Fumarase subfamily.</text>
</comment>
<dbReference type="EC" id="4.2.1.2" evidence="5"/>
<dbReference type="EMBL" id="SJPK01000003">
    <property type="protein sequence ID" value="TWT73000.1"/>
    <property type="molecule type" value="Genomic_DNA"/>
</dbReference>
<dbReference type="InterPro" id="IPR000362">
    <property type="entry name" value="Fumarate_lyase_fam"/>
</dbReference>
<dbReference type="PRINTS" id="PR00145">
    <property type="entry name" value="ARGSUCLYASE"/>
</dbReference>
<feature type="domain" description="Fumarase C C-terminal" evidence="7">
    <location>
        <begin position="442"/>
        <end position="494"/>
    </location>
</feature>
<feature type="active site" description="Proton donor/acceptor" evidence="5">
    <location>
        <position position="220"/>
    </location>
</feature>
<organism evidence="8 9">
    <name type="scientific">Allorhodopirellula solitaria</name>
    <dbReference type="NCBI Taxonomy" id="2527987"/>
    <lineage>
        <taxon>Bacteria</taxon>
        <taxon>Pseudomonadati</taxon>
        <taxon>Planctomycetota</taxon>
        <taxon>Planctomycetia</taxon>
        <taxon>Pirellulales</taxon>
        <taxon>Pirellulaceae</taxon>
        <taxon>Allorhodopirellula</taxon>
    </lineage>
</organism>
<evidence type="ECO:0000256" key="4">
    <source>
        <dbReference type="ARBA" id="ARBA00023239"/>
    </source>
</evidence>
<comment type="subunit">
    <text evidence="5">Homotetramer.</text>
</comment>
<keyword evidence="4 5" id="KW-0456">Lyase</keyword>
<dbReference type="Pfam" id="PF00206">
    <property type="entry name" value="Lyase_1"/>
    <property type="match status" value="1"/>
</dbReference>
<dbReference type="SUPFAM" id="SSF48557">
    <property type="entry name" value="L-aspartase-like"/>
    <property type="match status" value="1"/>
</dbReference>
<feature type="binding site" evidence="5">
    <location>
        <position position="219"/>
    </location>
    <ligand>
        <name>substrate</name>
    </ligand>
</feature>
<dbReference type="NCBIfam" id="NF008909">
    <property type="entry name" value="PRK12273.1"/>
    <property type="match status" value="1"/>
</dbReference>
<comment type="subcellular location">
    <subcellularLocation>
        <location evidence="5">Cytoplasm</location>
    </subcellularLocation>
</comment>
<protein>
    <recommendedName>
        <fullName evidence="5">Fumarate hydratase class II</fullName>
        <shortName evidence="5">Fumarase C</shortName>
        <ecNumber evidence="5">4.2.1.2</ecNumber>
    </recommendedName>
    <alternativeName>
        <fullName evidence="5">Aerobic fumarase</fullName>
    </alternativeName>
    <alternativeName>
        <fullName evidence="5">Iron-independent fumarase</fullName>
    </alternativeName>
</protein>